<protein>
    <submittedName>
        <fullName evidence="7">Serine/threonine protein kinase</fullName>
    </submittedName>
</protein>
<dbReference type="SUPFAM" id="SSF56112">
    <property type="entry name" value="Protein kinase-like (PK-like)"/>
    <property type="match status" value="1"/>
</dbReference>
<evidence type="ECO:0000256" key="3">
    <source>
        <dbReference type="ARBA" id="ARBA00022741"/>
    </source>
</evidence>
<keyword evidence="5" id="KW-0067">ATP-binding</keyword>
<dbReference type="GO" id="GO:0035556">
    <property type="term" value="P:intracellular signal transduction"/>
    <property type="evidence" value="ECO:0007669"/>
    <property type="project" value="TreeGrafter"/>
</dbReference>
<keyword evidence="2" id="KW-0808">Transferase</keyword>
<evidence type="ECO:0000256" key="1">
    <source>
        <dbReference type="ARBA" id="ARBA00022527"/>
    </source>
</evidence>
<dbReference type="GeneID" id="24130403"/>
<dbReference type="STRING" id="695850.A0A067CHS6"/>
<dbReference type="EMBL" id="KK583224">
    <property type="protein sequence ID" value="KDO26367.1"/>
    <property type="molecule type" value="Genomic_DNA"/>
</dbReference>
<organism evidence="7 8">
    <name type="scientific">Saprolegnia parasitica (strain CBS 223.65)</name>
    <dbReference type="NCBI Taxonomy" id="695850"/>
    <lineage>
        <taxon>Eukaryota</taxon>
        <taxon>Sar</taxon>
        <taxon>Stramenopiles</taxon>
        <taxon>Oomycota</taxon>
        <taxon>Saprolegniomycetes</taxon>
        <taxon>Saprolegniales</taxon>
        <taxon>Saprolegniaceae</taxon>
        <taxon>Saprolegnia</taxon>
    </lineage>
</organism>
<evidence type="ECO:0000256" key="5">
    <source>
        <dbReference type="ARBA" id="ARBA00022840"/>
    </source>
</evidence>
<dbReference type="Gene3D" id="1.10.510.10">
    <property type="entry name" value="Transferase(Phosphotransferase) domain 1"/>
    <property type="match status" value="1"/>
</dbReference>
<keyword evidence="4 7" id="KW-0418">Kinase</keyword>
<dbReference type="OMA" id="NACADIW"/>
<keyword evidence="1 7" id="KW-0723">Serine/threonine-protein kinase</keyword>
<dbReference type="RefSeq" id="XP_012202805.1">
    <property type="nucleotide sequence ID" value="XM_012347415.1"/>
</dbReference>
<dbReference type="Pfam" id="PF00069">
    <property type="entry name" value="Pkinase"/>
    <property type="match status" value="1"/>
</dbReference>
<dbReference type="PROSITE" id="PS50011">
    <property type="entry name" value="PROTEIN_KINASE_DOM"/>
    <property type="match status" value="1"/>
</dbReference>
<proteinExistence type="predicted"/>
<dbReference type="OrthoDB" id="346907at2759"/>
<dbReference type="GO" id="GO:0005524">
    <property type="term" value="F:ATP binding"/>
    <property type="evidence" value="ECO:0007669"/>
    <property type="project" value="UniProtKB-KW"/>
</dbReference>
<dbReference type="InterPro" id="IPR011009">
    <property type="entry name" value="Kinase-like_dom_sf"/>
</dbReference>
<accession>A0A067CHS6</accession>
<sequence length="397" mass="45150">MQGPLTDDQRARQEMLQRMRDELRRESANPLINLSRIETLKSYMQKFAQPTRTYDKTTMESYETACFAYDNHVRRTLLHNHRNKQFQAELCSPLRNTPFVLDRYELMELLSTSSATTSDVELWKAVDRSTKSLVTLKVSANLDLLRLEYAAFKSLRFASIVATLPGDGIVSVPVHDGQSVHLFPLEHMHHDLQSVLYNTPGGRLAPFEAREIIFRLCQAIQFLHDEEKVAHCDLRPSHVLVASPPNLDVRLTSVKSIQNRRDTIYHVTPRDILAMPSRRVMYLSPESFRHWTPSRDTNVETTTNACADIWAIGILLYEMLYGQHPFCDGVLDLCPADKVAYGVLLSSYGLKTGPSLSFPARPDNIHDDAKDFIRQCLAPSAVNRPNALALIVHSYLT</sequence>
<dbReference type="InterPro" id="IPR000719">
    <property type="entry name" value="Prot_kinase_dom"/>
</dbReference>
<dbReference type="PANTHER" id="PTHR22974">
    <property type="entry name" value="MIXED LINEAGE PROTEIN KINASE"/>
    <property type="match status" value="1"/>
</dbReference>
<dbReference type="SMART" id="SM00220">
    <property type="entry name" value="S_TKc"/>
    <property type="match status" value="1"/>
</dbReference>
<dbReference type="GO" id="GO:0007059">
    <property type="term" value="P:chromosome segregation"/>
    <property type="evidence" value="ECO:0007669"/>
    <property type="project" value="TreeGrafter"/>
</dbReference>
<evidence type="ECO:0000256" key="4">
    <source>
        <dbReference type="ARBA" id="ARBA00022777"/>
    </source>
</evidence>
<dbReference type="Proteomes" id="UP000030745">
    <property type="component" value="Unassembled WGS sequence"/>
</dbReference>
<gene>
    <name evidence="7" type="ORF">SPRG_08170</name>
</gene>
<dbReference type="GO" id="GO:0004674">
    <property type="term" value="F:protein serine/threonine kinase activity"/>
    <property type="evidence" value="ECO:0007669"/>
    <property type="project" value="UniProtKB-KW"/>
</dbReference>
<keyword evidence="8" id="KW-1185">Reference proteome</keyword>
<evidence type="ECO:0000313" key="8">
    <source>
        <dbReference type="Proteomes" id="UP000030745"/>
    </source>
</evidence>
<reference evidence="7 8" key="1">
    <citation type="journal article" date="2013" name="PLoS Genet.">
        <title>Distinctive expansion of potential virulence genes in the genome of the oomycete fish pathogen Saprolegnia parasitica.</title>
        <authorList>
            <person name="Jiang R.H."/>
            <person name="de Bruijn I."/>
            <person name="Haas B.J."/>
            <person name="Belmonte R."/>
            <person name="Lobach L."/>
            <person name="Christie J."/>
            <person name="van den Ackerveken G."/>
            <person name="Bottin A."/>
            <person name="Bulone V."/>
            <person name="Diaz-Moreno S.M."/>
            <person name="Dumas B."/>
            <person name="Fan L."/>
            <person name="Gaulin E."/>
            <person name="Govers F."/>
            <person name="Grenville-Briggs L.J."/>
            <person name="Horner N.R."/>
            <person name="Levin J.Z."/>
            <person name="Mammella M."/>
            <person name="Meijer H.J."/>
            <person name="Morris P."/>
            <person name="Nusbaum C."/>
            <person name="Oome S."/>
            <person name="Phillips A.J."/>
            <person name="van Rooyen D."/>
            <person name="Rzeszutek E."/>
            <person name="Saraiva M."/>
            <person name="Secombes C.J."/>
            <person name="Seidl M.F."/>
            <person name="Snel B."/>
            <person name="Stassen J.H."/>
            <person name="Sykes S."/>
            <person name="Tripathy S."/>
            <person name="van den Berg H."/>
            <person name="Vega-Arreguin J.C."/>
            <person name="Wawra S."/>
            <person name="Young S.K."/>
            <person name="Zeng Q."/>
            <person name="Dieguez-Uribeondo J."/>
            <person name="Russ C."/>
            <person name="Tyler B.M."/>
            <person name="van West P."/>
        </authorList>
    </citation>
    <scope>NUCLEOTIDE SEQUENCE [LARGE SCALE GENOMIC DNA]</scope>
    <source>
        <strain evidence="7 8">CBS 223.65</strain>
    </source>
</reference>
<feature type="domain" description="Protein kinase" evidence="6">
    <location>
        <begin position="104"/>
        <end position="396"/>
    </location>
</feature>
<evidence type="ECO:0000256" key="2">
    <source>
        <dbReference type="ARBA" id="ARBA00022679"/>
    </source>
</evidence>
<dbReference type="VEuPathDB" id="FungiDB:SPRG_08170"/>
<dbReference type="GO" id="GO:0005634">
    <property type="term" value="C:nucleus"/>
    <property type="evidence" value="ECO:0007669"/>
    <property type="project" value="TreeGrafter"/>
</dbReference>
<dbReference type="KEGG" id="spar:SPRG_08170"/>
<evidence type="ECO:0000313" key="7">
    <source>
        <dbReference type="EMBL" id="KDO26367.1"/>
    </source>
</evidence>
<keyword evidence="3" id="KW-0547">Nucleotide-binding</keyword>
<dbReference type="PANTHER" id="PTHR22974:SF23">
    <property type="entry name" value="TOUSLED-LIKE KINASE, ISOFORM G"/>
    <property type="match status" value="1"/>
</dbReference>
<dbReference type="AlphaFoldDB" id="A0A067CHS6"/>
<evidence type="ECO:0000259" key="6">
    <source>
        <dbReference type="PROSITE" id="PS50011"/>
    </source>
</evidence>
<name>A0A067CHS6_SAPPC</name>